<evidence type="ECO:0000313" key="1">
    <source>
        <dbReference type="EMBL" id="GAA5066042.1"/>
    </source>
</evidence>
<dbReference type="Proteomes" id="UP001499910">
    <property type="component" value="Unassembled WGS sequence"/>
</dbReference>
<accession>A0ABP9KU93</accession>
<sequence>MQRRKVGVSREMNILALGGWPIRDLVTTGMGEPDLPQALVFDWGGEFDSDDLFGPGWPPGAWDALHPDLSDQALWATEAIQSRL</sequence>
<organism evidence="1 2">
    <name type="scientific">[Roseibacterium] beibuensis</name>
    <dbReference type="NCBI Taxonomy" id="1193142"/>
    <lineage>
        <taxon>Bacteria</taxon>
        <taxon>Pseudomonadati</taxon>
        <taxon>Pseudomonadota</taxon>
        <taxon>Alphaproteobacteria</taxon>
        <taxon>Rhodobacterales</taxon>
        <taxon>Roseobacteraceae</taxon>
        <taxon>Roseicyclus</taxon>
    </lineage>
</organism>
<reference evidence="2" key="1">
    <citation type="journal article" date="2019" name="Int. J. Syst. Evol. Microbiol.">
        <title>The Global Catalogue of Microorganisms (GCM) 10K type strain sequencing project: providing services to taxonomists for standard genome sequencing and annotation.</title>
        <authorList>
            <consortium name="The Broad Institute Genomics Platform"/>
            <consortium name="The Broad Institute Genome Sequencing Center for Infectious Disease"/>
            <person name="Wu L."/>
            <person name="Ma J."/>
        </authorList>
    </citation>
    <scope>NUCLEOTIDE SEQUENCE [LARGE SCALE GENOMIC DNA]</scope>
    <source>
        <strain evidence="2">JCM 18015</strain>
    </source>
</reference>
<evidence type="ECO:0000313" key="2">
    <source>
        <dbReference type="Proteomes" id="UP001499910"/>
    </source>
</evidence>
<keyword evidence="2" id="KW-1185">Reference proteome</keyword>
<gene>
    <name evidence="1" type="ORF">GCM10023209_04210</name>
</gene>
<comment type="caution">
    <text evidence="1">The sequence shown here is derived from an EMBL/GenBank/DDBJ whole genome shotgun (WGS) entry which is preliminary data.</text>
</comment>
<dbReference type="RefSeq" id="WP_259546931.1">
    <property type="nucleotide sequence ID" value="NZ_JANXIR010000001.1"/>
</dbReference>
<name>A0ABP9KU93_9RHOB</name>
<protein>
    <submittedName>
        <fullName evidence="1">Uncharacterized protein</fullName>
    </submittedName>
</protein>
<dbReference type="EMBL" id="BAABHW010000001">
    <property type="protein sequence ID" value="GAA5066042.1"/>
    <property type="molecule type" value="Genomic_DNA"/>
</dbReference>
<proteinExistence type="predicted"/>